<evidence type="ECO:0008006" key="2">
    <source>
        <dbReference type="Google" id="ProtNLM"/>
    </source>
</evidence>
<organism evidence="1">
    <name type="scientific">uncultured Anaerotruncus sp</name>
    <dbReference type="NCBI Taxonomy" id="905011"/>
    <lineage>
        <taxon>Bacteria</taxon>
        <taxon>Bacillati</taxon>
        <taxon>Bacillota</taxon>
        <taxon>Clostridia</taxon>
        <taxon>Eubacteriales</taxon>
        <taxon>Oscillospiraceae</taxon>
        <taxon>Anaerotruncus</taxon>
        <taxon>environmental samples</taxon>
    </lineage>
</organism>
<evidence type="ECO:0000313" key="1">
    <source>
        <dbReference type="EMBL" id="SCJ39349.1"/>
    </source>
</evidence>
<gene>
    <name evidence="1" type="ORF">SAMEA3545359_00199</name>
</gene>
<dbReference type="EMBL" id="FMHG01000001">
    <property type="protein sequence ID" value="SCJ39349.1"/>
    <property type="molecule type" value="Genomic_DNA"/>
</dbReference>
<dbReference type="AlphaFoldDB" id="A0A1C6G1Y3"/>
<sequence>MELEIYGLLCEYLAGIFVPNAIHPIKTGDLSKPNLVYEYYDDSAGTVHTGMLTLKIISPSYDEAACLSAQVKDRLNTDVQDQSMLSGSYAVRCLLAGGGCLYNSDFGRYEYQQIYTIRYARR</sequence>
<proteinExistence type="predicted"/>
<protein>
    <recommendedName>
        <fullName evidence="2">Minor capsid protein from bacteriophage</fullName>
    </recommendedName>
</protein>
<name>A0A1C6G1Y3_9FIRM</name>
<reference evidence="1" key="1">
    <citation type="submission" date="2015-09" db="EMBL/GenBank/DDBJ databases">
        <authorList>
            <consortium name="Pathogen Informatics"/>
        </authorList>
    </citation>
    <scope>NUCLEOTIDE SEQUENCE</scope>
    <source>
        <strain evidence="1">2789STDY5834896</strain>
    </source>
</reference>
<accession>A0A1C6G1Y3</accession>